<sequence>MQGHGGEHAGMPLSGITVVDFGQYIAAPGATQTLADLGAEVIKVENPGGDQARAVGTYGHAIMRAYNRRKKSVVLNLRYEEGLAAARRLIERADVVVQNLRPGAMARLGLSNEVIRGLNPSVITAAVTGFGTEGPSRDRPGLDIAAQAESGLMSITGEREGQPQRVGVPIVDHVASIVLSQAIITALFHRERTGQGDDLSVSLLDVGVDLQRVNWGEYALTGQMPIRCGNGQPGAAPGADIFATADGDVVVSAYTDDKFATISRLAGRPDLPGDPRFADNPSRVAHRPELLDALAPYFLARSTDTVIQELSDAGIVVGDVRTYDRVLSADDVVAGGVFSDCTDADGTPYRMPTLPFVSRHVSRSRDGGTVPSAGEHTRQVLDSMGSAASSAAPA</sequence>
<dbReference type="PANTHER" id="PTHR48207">
    <property type="entry name" value="SUCCINATE--HYDROXYMETHYLGLUTARATE COA-TRANSFERASE"/>
    <property type="match status" value="1"/>
</dbReference>
<evidence type="ECO:0000313" key="2">
    <source>
        <dbReference type="EMBL" id="TSD62701.1"/>
    </source>
</evidence>
<comment type="caution">
    <text evidence="2">The sequence shown here is derived from an EMBL/GenBank/DDBJ whole genome shotgun (WGS) entry which is preliminary data.</text>
</comment>
<dbReference type="Pfam" id="PF02515">
    <property type="entry name" value="CoA_transf_3"/>
    <property type="match status" value="1"/>
</dbReference>
<organism evidence="2 3">
    <name type="scientific">Aeromicrobium piscarium</name>
    <dbReference type="NCBI Taxonomy" id="2590901"/>
    <lineage>
        <taxon>Bacteria</taxon>
        <taxon>Bacillati</taxon>
        <taxon>Actinomycetota</taxon>
        <taxon>Actinomycetes</taxon>
        <taxon>Propionibacteriales</taxon>
        <taxon>Nocardioidaceae</taxon>
        <taxon>Aeromicrobium</taxon>
    </lineage>
</organism>
<dbReference type="AlphaFoldDB" id="A0A554S8L9"/>
<evidence type="ECO:0000256" key="1">
    <source>
        <dbReference type="ARBA" id="ARBA00022679"/>
    </source>
</evidence>
<keyword evidence="1 2" id="KW-0808">Transferase</keyword>
<keyword evidence="3" id="KW-1185">Reference proteome</keyword>
<dbReference type="Gene3D" id="3.40.50.10540">
    <property type="entry name" value="Crotonobetainyl-coa:carnitine coa-transferase, domain 1"/>
    <property type="match status" value="1"/>
</dbReference>
<evidence type="ECO:0000313" key="3">
    <source>
        <dbReference type="Proteomes" id="UP000316988"/>
    </source>
</evidence>
<name>A0A554S8L9_9ACTN</name>
<dbReference type="PANTHER" id="PTHR48207:SF4">
    <property type="entry name" value="BLL6097 PROTEIN"/>
    <property type="match status" value="1"/>
</dbReference>
<dbReference type="EMBL" id="VLNT01000007">
    <property type="protein sequence ID" value="TSD62701.1"/>
    <property type="molecule type" value="Genomic_DNA"/>
</dbReference>
<dbReference type="RefSeq" id="WP_143913299.1">
    <property type="nucleotide sequence ID" value="NZ_VLNT01000007.1"/>
</dbReference>
<dbReference type="Gene3D" id="3.30.1540.10">
    <property type="entry name" value="formyl-coa transferase, domain 3"/>
    <property type="match status" value="1"/>
</dbReference>
<accession>A0A554S8L9</accession>
<dbReference type="Proteomes" id="UP000316988">
    <property type="component" value="Unassembled WGS sequence"/>
</dbReference>
<dbReference type="InterPro" id="IPR044855">
    <property type="entry name" value="CoA-Trfase_III_dom3_sf"/>
</dbReference>
<dbReference type="InterPro" id="IPR023606">
    <property type="entry name" value="CoA-Trfase_III_dom_1_sf"/>
</dbReference>
<dbReference type="InterPro" id="IPR003673">
    <property type="entry name" value="CoA-Trfase_fam_III"/>
</dbReference>
<protein>
    <submittedName>
        <fullName evidence="2">CoA transferase</fullName>
    </submittedName>
</protein>
<gene>
    <name evidence="2" type="ORF">FNM00_09960</name>
</gene>
<dbReference type="OrthoDB" id="3561197at2"/>
<dbReference type="SUPFAM" id="SSF89796">
    <property type="entry name" value="CoA-transferase family III (CaiB/BaiF)"/>
    <property type="match status" value="1"/>
</dbReference>
<dbReference type="InterPro" id="IPR050483">
    <property type="entry name" value="CoA-transferase_III_domain"/>
</dbReference>
<dbReference type="GO" id="GO:0008410">
    <property type="term" value="F:CoA-transferase activity"/>
    <property type="evidence" value="ECO:0007669"/>
    <property type="project" value="TreeGrafter"/>
</dbReference>
<proteinExistence type="predicted"/>
<reference evidence="2 3" key="1">
    <citation type="submission" date="2019-07" db="EMBL/GenBank/DDBJ databases">
        <authorList>
            <person name="Zhao L.H."/>
        </authorList>
    </citation>
    <scope>NUCLEOTIDE SEQUENCE [LARGE SCALE GENOMIC DNA]</scope>
    <source>
        <strain evidence="2 3">Co35</strain>
    </source>
</reference>